<evidence type="ECO:0000313" key="2">
    <source>
        <dbReference type="EMBL" id="MFE9170036.1"/>
    </source>
</evidence>
<organism evidence="2 3">
    <name type="scientific">Streptomyces kebangsaanensis</name>
    <dbReference type="NCBI Taxonomy" id="864058"/>
    <lineage>
        <taxon>Bacteria</taxon>
        <taxon>Bacillati</taxon>
        <taxon>Actinomycetota</taxon>
        <taxon>Actinomycetes</taxon>
        <taxon>Kitasatosporales</taxon>
        <taxon>Streptomycetaceae</taxon>
        <taxon>Streptomyces</taxon>
    </lineage>
</organism>
<keyword evidence="1" id="KW-0812">Transmembrane</keyword>
<evidence type="ECO:0000313" key="3">
    <source>
        <dbReference type="Proteomes" id="UP001601197"/>
    </source>
</evidence>
<name>A0ABW6KQ54_9ACTN</name>
<keyword evidence="1" id="KW-0472">Membrane</keyword>
<keyword evidence="3" id="KW-1185">Reference proteome</keyword>
<comment type="caution">
    <text evidence="2">The sequence shown here is derived from an EMBL/GenBank/DDBJ whole genome shotgun (WGS) entry which is preliminary data.</text>
</comment>
<dbReference type="EMBL" id="JBIAFJ010000006">
    <property type="protein sequence ID" value="MFE9170036.1"/>
    <property type="molecule type" value="Genomic_DNA"/>
</dbReference>
<dbReference type="RefSeq" id="WP_073945664.1">
    <property type="nucleotide sequence ID" value="NZ_JBIAFJ010000006.1"/>
</dbReference>
<protein>
    <recommendedName>
        <fullName evidence="4">DUF3040 domain-containing protein</fullName>
    </recommendedName>
</protein>
<sequence length="64" mass="6807">MTEGDWYDDSDYDEALRRADRATRLGWKVIAGVTGLLGLGLIAAAVGSVAVVVAAVYVLMVSDY</sequence>
<reference evidence="2 3" key="1">
    <citation type="submission" date="2024-10" db="EMBL/GenBank/DDBJ databases">
        <title>The Natural Products Discovery Center: Release of the First 8490 Sequenced Strains for Exploring Actinobacteria Biosynthetic Diversity.</title>
        <authorList>
            <person name="Kalkreuter E."/>
            <person name="Kautsar S.A."/>
            <person name="Yang D."/>
            <person name="Bader C.D."/>
            <person name="Teijaro C.N."/>
            <person name="Fluegel L."/>
            <person name="Davis C.M."/>
            <person name="Simpson J.R."/>
            <person name="Lauterbach L."/>
            <person name="Steele A.D."/>
            <person name="Gui C."/>
            <person name="Meng S."/>
            <person name="Li G."/>
            <person name="Viehrig K."/>
            <person name="Ye F."/>
            <person name="Su P."/>
            <person name="Kiefer A.F."/>
            <person name="Nichols A."/>
            <person name="Cepeda A.J."/>
            <person name="Yan W."/>
            <person name="Fan B."/>
            <person name="Jiang Y."/>
            <person name="Adhikari A."/>
            <person name="Zheng C.-J."/>
            <person name="Schuster L."/>
            <person name="Cowan T.M."/>
            <person name="Smanski M.J."/>
            <person name="Chevrette M.G."/>
            <person name="De Carvalho L.P.S."/>
            <person name="Shen B."/>
        </authorList>
    </citation>
    <scope>NUCLEOTIDE SEQUENCE [LARGE SCALE GENOMIC DNA]</scope>
    <source>
        <strain evidence="2 3">NPDC007147</strain>
    </source>
</reference>
<evidence type="ECO:0008006" key="4">
    <source>
        <dbReference type="Google" id="ProtNLM"/>
    </source>
</evidence>
<evidence type="ECO:0000256" key="1">
    <source>
        <dbReference type="SAM" id="Phobius"/>
    </source>
</evidence>
<proteinExistence type="predicted"/>
<accession>A0ABW6KQ54</accession>
<gene>
    <name evidence="2" type="ORF">ACFYNZ_10995</name>
</gene>
<dbReference type="Proteomes" id="UP001601197">
    <property type="component" value="Unassembled WGS sequence"/>
</dbReference>
<feature type="transmembrane region" description="Helical" evidence="1">
    <location>
        <begin position="27"/>
        <end position="60"/>
    </location>
</feature>
<keyword evidence="1" id="KW-1133">Transmembrane helix</keyword>